<evidence type="ECO:0000256" key="7">
    <source>
        <dbReference type="PROSITE-ProRule" id="PRU01379"/>
    </source>
</evidence>
<sequence>MRMKRLLMSLIFSLAIGSANAVSINQDTDYLPEGTKYDASIPTPASVLGYPVGRWHARHDQLVQYYQALAVASDRVQVKTMGYTHEQRPLLLLTISNPNKLAKLDDLRQQHLNSVERDEAKKDAPLVLWMGYSIHGDESSGANAAMLVAYYLAAALDDEVNQLLDETVIVMEPAINPDGLSRFAQWANMHQGQNRVADAEHREHQQRWPSGRTNHYWFDLNRDWLLLTHPESRARIAEFQQWRPHVLTDFHEMGTDSTYFFQPGVPSRKNPWTPNKNEKLTADLAEYHAATFDRTGQLYFSEEGFDDFYYGKGSTYPDAQGVVGILFEQASSRGHLQESIYGPLSFEQSIQNQVLTSLSTFEGALANKQELLSYQRRFDDQTRKLIEQDDLSGYLLSEADDHSRFRALLDNLRQHKIVVKGLTKDVKRDGKLYKADSSVFVPLNQPLKYRLIKSIFSTRKSFEDNTFYDVSNWNLPLAFNIDFQPVEKGMWRGLPLTDQLNLSQPTQHDLSQDAYAYAFSWQDSQAPALLQDILDAGIQAQLSQKAFSAETGQGVVSFEPGTVIIPKGLQSNDKWRTFVGELATQRDIRLWDIRSGLTPQGPDLGSRTLMMAESPQVLLVGGVGTSQYEVGELWYYFDQVVDMPVSIVDQDRLGHIRLADYSHIYMAEGRYDDLTDKVTEALESWLKQGGTLVVQKGAAKWASDRGWLKADFLDEDDIKAQFNTSELSYGDKDALSGKQRLAGSVFLAEIDTSHPLMMGYQESTLPFMRNSQWIMQKPHQPFTTVASYSDTPLLAGYASNEMEHLLAGKANIVAHDVGQGTIVGITDNLAFRGYWYGTRRILSNALFFDGFIDADG</sequence>
<accession>A0A2S2DYX9</accession>
<evidence type="ECO:0000256" key="8">
    <source>
        <dbReference type="SAM" id="SignalP"/>
    </source>
</evidence>
<evidence type="ECO:0000313" key="11">
    <source>
        <dbReference type="Proteomes" id="UP000245728"/>
    </source>
</evidence>
<keyword evidence="6" id="KW-0482">Metalloprotease</keyword>
<evidence type="ECO:0000256" key="3">
    <source>
        <dbReference type="ARBA" id="ARBA00022670"/>
    </source>
</evidence>
<keyword evidence="3" id="KW-0645">Protease</keyword>
<evidence type="ECO:0000256" key="1">
    <source>
        <dbReference type="ARBA" id="ARBA00001947"/>
    </source>
</evidence>
<keyword evidence="11" id="KW-1185">Reference proteome</keyword>
<dbReference type="KEGG" id="salh:HMF8227_00086"/>
<dbReference type="EMBL" id="CP029347">
    <property type="protein sequence ID" value="AWL10594.1"/>
    <property type="molecule type" value="Genomic_DNA"/>
</dbReference>
<dbReference type="GO" id="GO:0005615">
    <property type="term" value="C:extracellular space"/>
    <property type="evidence" value="ECO:0007669"/>
    <property type="project" value="TreeGrafter"/>
</dbReference>
<feature type="chain" id="PRO_5015757722" description="Peptidase M14 domain-containing protein" evidence="8">
    <location>
        <begin position="22"/>
        <end position="856"/>
    </location>
</feature>
<evidence type="ECO:0000313" key="10">
    <source>
        <dbReference type="EMBL" id="AWL10594.1"/>
    </source>
</evidence>
<evidence type="ECO:0000259" key="9">
    <source>
        <dbReference type="PROSITE" id="PS52035"/>
    </source>
</evidence>
<protein>
    <recommendedName>
        <fullName evidence="9">Peptidase M14 domain-containing protein</fullName>
    </recommendedName>
</protein>
<dbReference type="Pfam" id="PF00246">
    <property type="entry name" value="Peptidase_M14"/>
    <property type="match status" value="1"/>
</dbReference>
<gene>
    <name evidence="10" type="ORF">HMF8227_00086</name>
</gene>
<dbReference type="Proteomes" id="UP000245728">
    <property type="component" value="Chromosome"/>
</dbReference>
<name>A0A2S2DYX9_9ALTE</name>
<dbReference type="InterPro" id="IPR029062">
    <property type="entry name" value="Class_I_gatase-like"/>
</dbReference>
<organism evidence="10 11">
    <name type="scientific">Saliniradius amylolyticus</name>
    <dbReference type="NCBI Taxonomy" id="2183582"/>
    <lineage>
        <taxon>Bacteria</taxon>
        <taxon>Pseudomonadati</taxon>
        <taxon>Pseudomonadota</taxon>
        <taxon>Gammaproteobacteria</taxon>
        <taxon>Alteromonadales</taxon>
        <taxon>Alteromonadaceae</taxon>
        <taxon>Saliniradius</taxon>
    </lineage>
</organism>
<dbReference type="PANTHER" id="PTHR11705">
    <property type="entry name" value="PROTEASE FAMILY M14 CARBOXYPEPTIDASE A,B"/>
    <property type="match status" value="1"/>
</dbReference>
<keyword evidence="5" id="KW-0862">Zinc</keyword>
<proteinExistence type="inferred from homology"/>
<dbReference type="CDD" id="cd06238">
    <property type="entry name" value="M14-like"/>
    <property type="match status" value="1"/>
</dbReference>
<keyword evidence="4" id="KW-0378">Hydrolase</keyword>
<evidence type="ECO:0000256" key="4">
    <source>
        <dbReference type="ARBA" id="ARBA00022801"/>
    </source>
</evidence>
<comment type="cofactor">
    <cofactor evidence="1">
        <name>Zn(2+)</name>
        <dbReference type="ChEBI" id="CHEBI:29105"/>
    </cofactor>
</comment>
<dbReference type="SUPFAM" id="SSF53187">
    <property type="entry name" value="Zn-dependent exopeptidases"/>
    <property type="match status" value="1"/>
</dbReference>
<comment type="similarity">
    <text evidence="2 7">Belongs to the peptidase M14 family.</text>
</comment>
<dbReference type="InterPro" id="IPR000834">
    <property type="entry name" value="Peptidase_M14"/>
</dbReference>
<dbReference type="SMART" id="SM00631">
    <property type="entry name" value="Zn_pept"/>
    <property type="match status" value="1"/>
</dbReference>
<reference evidence="10 11" key="1">
    <citation type="submission" date="2018-05" db="EMBL/GenBank/DDBJ databases">
        <title>Salinimonas sp. HMF8227 Genome sequencing and assembly.</title>
        <authorList>
            <person name="Kang H."/>
            <person name="Kang J."/>
            <person name="Cha I."/>
            <person name="Kim H."/>
            <person name="Joh K."/>
        </authorList>
    </citation>
    <scope>NUCLEOTIDE SEQUENCE [LARGE SCALE GENOMIC DNA]</scope>
    <source>
        <strain evidence="10 11">HMF8227</strain>
    </source>
</reference>
<keyword evidence="8" id="KW-0732">Signal</keyword>
<feature type="active site" description="Proton donor/acceptor" evidence="7">
    <location>
        <position position="328"/>
    </location>
</feature>
<dbReference type="PANTHER" id="PTHR11705:SF143">
    <property type="entry name" value="SLL0236 PROTEIN"/>
    <property type="match status" value="1"/>
</dbReference>
<dbReference type="RefSeq" id="WP_109338295.1">
    <property type="nucleotide sequence ID" value="NZ_CP029347.1"/>
</dbReference>
<feature type="signal peptide" evidence="8">
    <location>
        <begin position="1"/>
        <end position="21"/>
    </location>
</feature>
<dbReference type="GO" id="GO:0006508">
    <property type="term" value="P:proteolysis"/>
    <property type="evidence" value="ECO:0007669"/>
    <property type="project" value="UniProtKB-KW"/>
</dbReference>
<dbReference type="SUPFAM" id="SSF52317">
    <property type="entry name" value="Class I glutamine amidotransferase-like"/>
    <property type="match status" value="1"/>
</dbReference>
<dbReference type="PROSITE" id="PS52035">
    <property type="entry name" value="PEPTIDASE_M14"/>
    <property type="match status" value="1"/>
</dbReference>
<evidence type="ECO:0000256" key="5">
    <source>
        <dbReference type="ARBA" id="ARBA00022833"/>
    </source>
</evidence>
<dbReference type="GO" id="GO:0004181">
    <property type="term" value="F:metallocarboxypeptidase activity"/>
    <property type="evidence" value="ECO:0007669"/>
    <property type="project" value="InterPro"/>
</dbReference>
<dbReference type="OrthoDB" id="9758209at2"/>
<dbReference type="Gene3D" id="3.40.630.10">
    <property type="entry name" value="Zn peptidases"/>
    <property type="match status" value="1"/>
</dbReference>
<evidence type="ECO:0000256" key="6">
    <source>
        <dbReference type="ARBA" id="ARBA00023049"/>
    </source>
</evidence>
<evidence type="ECO:0000256" key="2">
    <source>
        <dbReference type="ARBA" id="ARBA00005988"/>
    </source>
</evidence>
<feature type="domain" description="Peptidase M14" evidence="9">
    <location>
        <begin position="55"/>
        <end position="371"/>
    </location>
</feature>
<dbReference type="GO" id="GO:0008270">
    <property type="term" value="F:zinc ion binding"/>
    <property type="evidence" value="ECO:0007669"/>
    <property type="project" value="InterPro"/>
</dbReference>
<dbReference type="AlphaFoldDB" id="A0A2S2DYX9"/>